<dbReference type="Proteomes" id="UP000631114">
    <property type="component" value="Unassembled WGS sequence"/>
</dbReference>
<proteinExistence type="predicted"/>
<keyword evidence="3" id="KW-1185">Reference proteome</keyword>
<evidence type="ECO:0000313" key="3">
    <source>
        <dbReference type="Proteomes" id="UP000631114"/>
    </source>
</evidence>
<feature type="compositionally biased region" description="Basic residues" evidence="1">
    <location>
        <begin position="83"/>
        <end position="93"/>
    </location>
</feature>
<dbReference type="EMBL" id="JADFTS010000002">
    <property type="protein sequence ID" value="KAF9623168.1"/>
    <property type="molecule type" value="Genomic_DNA"/>
</dbReference>
<dbReference type="AlphaFoldDB" id="A0A835M831"/>
<evidence type="ECO:0000313" key="2">
    <source>
        <dbReference type="EMBL" id="KAF9623168.1"/>
    </source>
</evidence>
<protein>
    <submittedName>
        <fullName evidence="2">Uncharacterized protein</fullName>
    </submittedName>
</protein>
<reference evidence="2 3" key="1">
    <citation type="submission" date="2020-10" db="EMBL/GenBank/DDBJ databases">
        <title>The Coptis chinensis genome and diversification of protoberbering-type alkaloids.</title>
        <authorList>
            <person name="Wang B."/>
            <person name="Shu S."/>
            <person name="Song C."/>
            <person name="Liu Y."/>
        </authorList>
    </citation>
    <scope>NUCLEOTIDE SEQUENCE [LARGE SCALE GENOMIC DNA]</scope>
    <source>
        <strain evidence="2">HL-2020</strain>
        <tissue evidence="2">Leaf</tissue>
    </source>
</reference>
<accession>A0A835M831</accession>
<sequence>MKDLAGIDEHGTQLPLSDEIYREVMMPRAAWTCEVEGTRCNPNRLLWLSTILDNRVNDTESRLAEMQKSSTKRRRRKDDLRLKRLRGKHKRKMSKGDMK</sequence>
<evidence type="ECO:0000256" key="1">
    <source>
        <dbReference type="SAM" id="MobiDB-lite"/>
    </source>
</evidence>
<name>A0A835M831_9MAGN</name>
<organism evidence="2 3">
    <name type="scientific">Coptis chinensis</name>
    <dbReference type="NCBI Taxonomy" id="261450"/>
    <lineage>
        <taxon>Eukaryota</taxon>
        <taxon>Viridiplantae</taxon>
        <taxon>Streptophyta</taxon>
        <taxon>Embryophyta</taxon>
        <taxon>Tracheophyta</taxon>
        <taxon>Spermatophyta</taxon>
        <taxon>Magnoliopsida</taxon>
        <taxon>Ranunculales</taxon>
        <taxon>Ranunculaceae</taxon>
        <taxon>Coptidoideae</taxon>
        <taxon>Coptis</taxon>
    </lineage>
</organism>
<feature type="region of interest" description="Disordered" evidence="1">
    <location>
        <begin position="63"/>
        <end position="99"/>
    </location>
</feature>
<comment type="caution">
    <text evidence="2">The sequence shown here is derived from an EMBL/GenBank/DDBJ whole genome shotgun (WGS) entry which is preliminary data.</text>
</comment>
<gene>
    <name evidence="2" type="ORF">IFM89_037749</name>
</gene>